<gene>
    <name evidence="1" type="ORF">E0H45_38450</name>
</gene>
<dbReference type="AlphaFoldDB" id="A0A4V2LY36"/>
<evidence type="ECO:0000313" key="1">
    <source>
        <dbReference type="EMBL" id="TCC02896.1"/>
    </source>
</evidence>
<accession>A0A4V2LY36</accession>
<dbReference type="Proteomes" id="UP000292346">
    <property type="component" value="Unassembled WGS sequence"/>
</dbReference>
<organism evidence="1 2">
    <name type="scientific">Kribbella soli</name>
    <dbReference type="NCBI Taxonomy" id="1124743"/>
    <lineage>
        <taxon>Bacteria</taxon>
        <taxon>Bacillati</taxon>
        <taxon>Actinomycetota</taxon>
        <taxon>Actinomycetes</taxon>
        <taxon>Propionibacteriales</taxon>
        <taxon>Kribbellaceae</taxon>
        <taxon>Kribbella</taxon>
    </lineage>
</organism>
<name>A0A4V2LY36_9ACTN</name>
<sequence length="87" mass="8943">MSPSPFPSAPNAFQVPGTNCIGPTARSHVVFPSYTPWSVSAIAAIPGPPSRTGPRILPRVLPFASTLPPLACPDSTLPIPASSGHVM</sequence>
<dbReference type="EMBL" id="SJJZ01000005">
    <property type="protein sequence ID" value="TCC02896.1"/>
    <property type="molecule type" value="Genomic_DNA"/>
</dbReference>
<reference evidence="1 2" key="1">
    <citation type="submission" date="2019-02" db="EMBL/GenBank/DDBJ databases">
        <title>Kribbella capetownensis sp. nov. and Kribbella speibonae sp. nov., isolated from soil.</title>
        <authorList>
            <person name="Curtis S.M."/>
            <person name="Norton I."/>
            <person name="Everest G.J."/>
            <person name="Meyers P.R."/>
        </authorList>
    </citation>
    <scope>NUCLEOTIDE SEQUENCE [LARGE SCALE GENOMIC DNA]</scope>
    <source>
        <strain evidence="1 2">KCTC 29219</strain>
    </source>
</reference>
<proteinExistence type="predicted"/>
<dbReference type="OrthoDB" id="9959450at2"/>
<comment type="caution">
    <text evidence="1">The sequence shown here is derived from an EMBL/GenBank/DDBJ whole genome shotgun (WGS) entry which is preliminary data.</text>
</comment>
<protein>
    <submittedName>
        <fullName evidence="1">Uncharacterized protein</fullName>
    </submittedName>
</protein>
<keyword evidence="2" id="KW-1185">Reference proteome</keyword>
<evidence type="ECO:0000313" key="2">
    <source>
        <dbReference type="Proteomes" id="UP000292346"/>
    </source>
</evidence>